<keyword evidence="2" id="KW-0479">Metal-binding</keyword>
<keyword evidence="12" id="KW-1185">Reference proteome</keyword>
<comment type="subcellular location">
    <subcellularLocation>
        <location evidence="1">Nucleus</location>
    </subcellularLocation>
</comment>
<evidence type="ECO:0000256" key="9">
    <source>
        <dbReference type="ARBA" id="ARBA00023242"/>
    </source>
</evidence>
<feature type="compositionally biased region" description="Polar residues" evidence="10">
    <location>
        <begin position="169"/>
        <end position="178"/>
    </location>
</feature>
<evidence type="ECO:0000256" key="7">
    <source>
        <dbReference type="ARBA" id="ARBA00023125"/>
    </source>
</evidence>
<evidence type="ECO:0000256" key="1">
    <source>
        <dbReference type="ARBA" id="ARBA00004123"/>
    </source>
</evidence>
<keyword evidence="4" id="KW-0863">Zinc-finger</keyword>
<dbReference type="Pfam" id="PF11914">
    <property type="entry name" value="DUF3432"/>
    <property type="match status" value="1"/>
</dbReference>
<feature type="compositionally biased region" description="Low complexity" evidence="10">
    <location>
        <begin position="121"/>
        <end position="147"/>
    </location>
</feature>
<keyword evidence="8" id="KW-0804">Transcription</keyword>
<accession>A0ABR3F9B5</accession>
<feature type="compositionally biased region" description="Low complexity" evidence="10">
    <location>
        <begin position="420"/>
        <end position="450"/>
    </location>
</feature>
<keyword evidence="6" id="KW-0805">Transcription regulation</keyword>
<feature type="region of interest" description="Disordered" evidence="10">
    <location>
        <begin position="238"/>
        <end position="524"/>
    </location>
</feature>
<dbReference type="InterPro" id="IPR021839">
    <property type="entry name" value="EGR1_C"/>
</dbReference>
<name>A0ABR3F9B5_9AGAR</name>
<feature type="compositionally biased region" description="Polar residues" evidence="10">
    <location>
        <begin position="303"/>
        <end position="321"/>
    </location>
</feature>
<evidence type="ECO:0000256" key="8">
    <source>
        <dbReference type="ARBA" id="ARBA00023163"/>
    </source>
</evidence>
<feature type="compositionally biased region" description="Basic residues" evidence="10">
    <location>
        <begin position="385"/>
        <end position="395"/>
    </location>
</feature>
<feature type="compositionally biased region" description="Pro residues" evidence="10">
    <location>
        <begin position="248"/>
        <end position="257"/>
    </location>
</feature>
<dbReference type="EMBL" id="JBAHYK010000706">
    <property type="protein sequence ID" value="KAL0571858.1"/>
    <property type="molecule type" value="Genomic_DNA"/>
</dbReference>
<evidence type="ECO:0000256" key="5">
    <source>
        <dbReference type="ARBA" id="ARBA00022833"/>
    </source>
</evidence>
<evidence type="ECO:0000313" key="11">
    <source>
        <dbReference type="EMBL" id="KAL0571858.1"/>
    </source>
</evidence>
<feature type="region of interest" description="Disordered" evidence="10">
    <location>
        <begin position="1"/>
        <end position="192"/>
    </location>
</feature>
<keyword evidence="3" id="KW-0677">Repeat</keyword>
<dbReference type="Proteomes" id="UP001465976">
    <property type="component" value="Unassembled WGS sequence"/>
</dbReference>
<keyword evidence="9" id="KW-0539">Nucleus</keyword>
<evidence type="ECO:0000256" key="6">
    <source>
        <dbReference type="ARBA" id="ARBA00023015"/>
    </source>
</evidence>
<evidence type="ECO:0000256" key="2">
    <source>
        <dbReference type="ARBA" id="ARBA00022723"/>
    </source>
</evidence>
<evidence type="ECO:0000313" key="12">
    <source>
        <dbReference type="Proteomes" id="UP001465976"/>
    </source>
</evidence>
<gene>
    <name evidence="11" type="ORF">V5O48_010111</name>
</gene>
<feature type="compositionally biased region" description="Polar residues" evidence="10">
    <location>
        <begin position="1"/>
        <end position="24"/>
    </location>
</feature>
<evidence type="ECO:0000256" key="4">
    <source>
        <dbReference type="ARBA" id="ARBA00022771"/>
    </source>
</evidence>
<feature type="compositionally biased region" description="Polar residues" evidence="10">
    <location>
        <begin position="267"/>
        <end position="294"/>
    </location>
</feature>
<sequence length="524" mass="57352">MPKRYTNPQPQAATGSNESPSPMTSDPAMNKVATRRHGEFVPRFKTHTDQDGFTTTYKTSKQEISEGHFGSIRSVKKESYSTADSSIPDDFSGPSTRRSDQKRSRKGGKPLSRDPPSTLHSNSSPGPSGPISASPSPFPSNHSPFDPMYGQDEFRQSDDFLATLFPPSDSRQTVNSIPTPDDLPPSLETASFPGFAQTHPIKENYIHSLAVPSMSFDPSVGSEPSGASAVPYQQEPLLSPFTSQYPPFEHPSLPPYPNEWLGWQRLPDSSNATSHPPPHSSGSFDLSMGYQHQDSFPEGLYSQPPSGQQLYFTQQTYNQPQLPHHPMQFYPQQPETPSQLPPGQSPQVAQPFQTSQSLHPGSLPSLLQSPEIQPQRDSEVSPRTKQARQRRHTRQHNPMPHNRDRSPYPSPRTASCSSPGTASYSSPGTASYSSPGSSSYPSPAFYGSPSPSLPPPSPSSTHTFQSGVAALPFPYDPHPRYRHSLGGNDGSYNQPLHPGVQQRARSSSVVSFSNSPAPWEERPE</sequence>
<keyword evidence="7" id="KW-0238">DNA-binding</keyword>
<feature type="compositionally biased region" description="Basic and acidic residues" evidence="10">
    <location>
        <begin position="36"/>
        <end position="50"/>
    </location>
</feature>
<proteinExistence type="predicted"/>
<feature type="compositionally biased region" description="Polar residues" evidence="10">
    <location>
        <begin position="345"/>
        <end position="372"/>
    </location>
</feature>
<comment type="caution">
    <text evidence="11">The sequence shown here is derived from an EMBL/GenBank/DDBJ whole genome shotgun (WGS) entry which is preliminary data.</text>
</comment>
<evidence type="ECO:0000256" key="3">
    <source>
        <dbReference type="ARBA" id="ARBA00022737"/>
    </source>
</evidence>
<evidence type="ECO:0000256" key="10">
    <source>
        <dbReference type="SAM" id="MobiDB-lite"/>
    </source>
</evidence>
<organism evidence="11 12">
    <name type="scientific">Marasmius crinis-equi</name>
    <dbReference type="NCBI Taxonomy" id="585013"/>
    <lineage>
        <taxon>Eukaryota</taxon>
        <taxon>Fungi</taxon>
        <taxon>Dikarya</taxon>
        <taxon>Basidiomycota</taxon>
        <taxon>Agaricomycotina</taxon>
        <taxon>Agaricomycetes</taxon>
        <taxon>Agaricomycetidae</taxon>
        <taxon>Agaricales</taxon>
        <taxon>Marasmiineae</taxon>
        <taxon>Marasmiaceae</taxon>
        <taxon>Marasmius</taxon>
    </lineage>
</organism>
<reference evidence="11 12" key="1">
    <citation type="submission" date="2024-02" db="EMBL/GenBank/DDBJ databases">
        <title>A draft genome for the cacao thread blight pathogen Marasmius crinis-equi.</title>
        <authorList>
            <person name="Cohen S.P."/>
            <person name="Baruah I.K."/>
            <person name="Amoako-Attah I."/>
            <person name="Bukari Y."/>
            <person name="Meinhardt L.W."/>
            <person name="Bailey B.A."/>
        </authorList>
    </citation>
    <scope>NUCLEOTIDE SEQUENCE [LARGE SCALE GENOMIC DNA]</scope>
    <source>
        <strain evidence="11 12">GH-76</strain>
    </source>
</reference>
<keyword evidence="5" id="KW-0862">Zinc</keyword>
<protein>
    <submittedName>
        <fullName evidence="11">Uncharacterized protein</fullName>
    </submittedName>
</protein>
<feature type="compositionally biased region" description="Low complexity" evidence="10">
    <location>
        <begin position="506"/>
        <end position="515"/>
    </location>
</feature>